<evidence type="ECO:0000313" key="1">
    <source>
        <dbReference type="EMBL" id="KAL2044461.1"/>
    </source>
</evidence>
<gene>
    <name evidence="1" type="ORF">N7G274_003166</name>
</gene>
<reference evidence="1 2" key="1">
    <citation type="submission" date="2024-09" db="EMBL/GenBank/DDBJ databases">
        <title>Rethinking Asexuality: The Enigmatic Case of Functional Sexual Genes in Lepraria (Stereocaulaceae).</title>
        <authorList>
            <person name="Doellman M."/>
            <person name="Sun Y."/>
            <person name="Barcenas-Pena A."/>
            <person name="Lumbsch H.T."/>
            <person name="Grewe F."/>
        </authorList>
    </citation>
    <scope>NUCLEOTIDE SEQUENCE [LARGE SCALE GENOMIC DNA]</scope>
    <source>
        <strain evidence="1 2">Mercado 3170</strain>
    </source>
</reference>
<protein>
    <submittedName>
        <fullName evidence="1">Uncharacterized protein</fullName>
    </submittedName>
</protein>
<comment type="caution">
    <text evidence="1">The sequence shown here is derived from an EMBL/GenBank/DDBJ whole genome shotgun (WGS) entry which is preliminary data.</text>
</comment>
<keyword evidence="2" id="KW-1185">Reference proteome</keyword>
<organism evidence="1 2">
    <name type="scientific">Stereocaulon virgatum</name>
    <dbReference type="NCBI Taxonomy" id="373712"/>
    <lineage>
        <taxon>Eukaryota</taxon>
        <taxon>Fungi</taxon>
        <taxon>Dikarya</taxon>
        <taxon>Ascomycota</taxon>
        <taxon>Pezizomycotina</taxon>
        <taxon>Lecanoromycetes</taxon>
        <taxon>OSLEUM clade</taxon>
        <taxon>Lecanoromycetidae</taxon>
        <taxon>Lecanorales</taxon>
        <taxon>Lecanorineae</taxon>
        <taxon>Stereocaulaceae</taxon>
        <taxon>Stereocaulon</taxon>
    </lineage>
</organism>
<proteinExistence type="predicted"/>
<dbReference type="Proteomes" id="UP001590950">
    <property type="component" value="Unassembled WGS sequence"/>
</dbReference>
<evidence type="ECO:0000313" key="2">
    <source>
        <dbReference type="Proteomes" id="UP001590950"/>
    </source>
</evidence>
<name>A0ABR4AI12_9LECA</name>
<dbReference type="EMBL" id="JBEFKJ010000009">
    <property type="protein sequence ID" value="KAL2044461.1"/>
    <property type="molecule type" value="Genomic_DNA"/>
</dbReference>
<accession>A0ABR4AI12</accession>
<sequence length="101" mass="11281">MLGLFLGLRTLKPARVEVAGWRTSTSPPPMHTKSDSVILISPTTNWPMIDQLVVCLIFEKWSSACDALERASIIWFRGISCHKNFRSMSVEVIASDHLALP</sequence>